<gene>
    <name evidence="5" type="ORF">CONCODRAFT_87453</name>
</gene>
<dbReference type="Gene3D" id="1.25.10.10">
    <property type="entry name" value="Leucine-rich Repeat Variant"/>
    <property type="match status" value="1"/>
</dbReference>
<evidence type="ECO:0000256" key="1">
    <source>
        <dbReference type="ARBA" id="ARBA00023186"/>
    </source>
</evidence>
<evidence type="ECO:0000256" key="2">
    <source>
        <dbReference type="SAM" id="MobiDB-lite"/>
    </source>
</evidence>
<dbReference type="Proteomes" id="UP000070444">
    <property type="component" value="Unassembled WGS sequence"/>
</dbReference>
<dbReference type="PANTHER" id="PTHR12658">
    <property type="entry name" value="BETA-TUBULIN COFACTOR D"/>
    <property type="match status" value="1"/>
</dbReference>
<feature type="compositionally biased region" description="Acidic residues" evidence="2">
    <location>
        <begin position="186"/>
        <end position="195"/>
    </location>
</feature>
<feature type="region of interest" description="Disordered" evidence="2">
    <location>
        <begin position="175"/>
        <end position="195"/>
    </location>
</feature>
<dbReference type="GO" id="GO:0048487">
    <property type="term" value="F:beta-tubulin binding"/>
    <property type="evidence" value="ECO:0007669"/>
    <property type="project" value="InterPro"/>
</dbReference>
<dbReference type="EMBL" id="KQ964725">
    <property type="protein sequence ID" value="KXN66440.1"/>
    <property type="molecule type" value="Genomic_DNA"/>
</dbReference>
<dbReference type="OMA" id="EPHEAWH"/>
<protein>
    <submittedName>
        <fullName evidence="5">ARM repeat-containing protein</fullName>
    </submittedName>
</protein>
<evidence type="ECO:0000313" key="6">
    <source>
        <dbReference type="Proteomes" id="UP000070444"/>
    </source>
</evidence>
<dbReference type="InterPro" id="IPR016024">
    <property type="entry name" value="ARM-type_fold"/>
</dbReference>
<dbReference type="InterPro" id="IPR011989">
    <property type="entry name" value="ARM-like"/>
</dbReference>
<reference evidence="5 6" key="1">
    <citation type="journal article" date="2015" name="Genome Biol. Evol.">
        <title>Phylogenomic analyses indicate that early fungi evolved digesting cell walls of algal ancestors of land plants.</title>
        <authorList>
            <person name="Chang Y."/>
            <person name="Wang S."/>
            <person name="Sekimoto S."/>
            <person name="Aerts A.L."/>
            <person name="Choi C."/>
            <person name="Clum A."/>
            <person name="LaButti K.M."/>
            <person name="Lindquist E.A."/>
            <person name="Yee Ngan C."/>
            <person name="Ohm R.A."/>
            <person name="Salamov A.A."/>
            <person name="Grigoriev I.V."/>
            <person name="Spatafora J.W."/>
            <person name="Berbee M.L."/>
        </authorList>
    </citation>
    <scope>NUCLEOTIDE SEQUENCE [LARGE SCALE GENOMIC DNA]</scope>
    <source>
        <strain evidence="5 6">NRRL 28638</strain>
    </source>
</reference>
<dbReference type="OrthoDB" id="10253476at2759"/>
<dbReference type="GO" id="GO:0007021">
    <property type="term" value="P:tubulin complex assembly"/>
    <property type="evidence" value="ECO:0007669"/>
    <property type="project" value="InterPro"/>
</dbReference>
<dbReference type="Pfam" id="PF12612">
    <property type="entry name" value="TFCD_C"/>
    <property type="match status" value="1"/>
</dbReference>
<dbReference type="InterPro" id="IPR058033">
    <property type="entry name" value="ARM_TBCD_2nd"/>
</dbReference>
<dbReference type="AlphaFoldDB" id="A0A137NUI9"/>
<keyword evidence="6" id="KW-1185">Reference proteome</keyword>
<dbReference type="GO" id="GO:0005096">
    <property type="term" value="F:GTPase activator activity"/>
    <property type="evidence" value="ECO:0007669"/>
    <property type="project" value="InterPro"/>
</dbReference>
<evidence type="ECO:0000259" key="4">
    <source>
        <dbReference type="Pfam" id="PF25767"/>
    </source>
</evidence>
<dbReference type="GO" id="GO:0000226">
    <property type="term" value="P:microtubule cytoskeleton organization"/>
    <property type="evidence" value="ECO:0007669"/>
    <property type="project" value="TreeGrafter"/>
</dbReference>
<evidence type="ECO:0000259" key="3">
    <source>
        <dbReference type="Pfam" id="PF12612"/>
    </source>
</evidence>
<dbReference type="InterPro" id="IPR033162">
    <property type="entry name" value="TBCD"/>
</dbReference>
<dbReference type="Pfam" id="PF25767">
    <property type="entry name" value="ARM_TBCD_2nd"/>
    <property type="match status" value="1"/>
</dbReference>
<keyword evidence="1" id="KW-0143">Chaperone</keyword>
<dbReference type="GO" id="GO:0007023">
    <property type="term" value="P:post-chaperonin tubulin folding pathway"/>
    <property type="evidence" value="ECO:0007669"/>
    <property type="project" value="InterPro"/>
</dbReference>
<dbReference type="STRING" id="796925.A0A137NUI9"/>
<feature type="domain" description="Tubulin-folding cofactor D C-terminal" evidence="3">
    <location>
        <begin position="747"/>
        <end position="926"/>
    </location>
</feature>
<dbReference type="PANTHER" id="PTHR12658:SF0">
    <property type="entry name" value="TUBULIN-SPECIFIC CHAPERONE D"/>
    <property type="match status" value="1"/>
</dbReference>
<feature type="domain" description="Tubulin-folding cofactor D ARM repeats" evidence="4">
    <location>
        <begin position="138"/>
        <end position="388"/>
    </location>
</feature>
<evidence type="ECO:0000313" key="5">
    <source>
        <dbReference type="EMBL" id="KXN66440.1"/>
    </source>
</evidence>
<name>A0A137NUI9_CONC2</name>
<sequence length="1011" mass="115122">MPNSVHLIEPLVFNLITYHPCVPSQEWEAKYVLMIWLSFLLLNPFDLTKVDSGNLIQGKQEESLAKLIYDYGTDSFKLNGKPSESVQQSTCLLKSLIYTLKFGNRLDFISYQPELFDLIDVNNPSSVTFDSDKLSSLNRKWVIKLIQRISLVVLKPVNFNKKRIRGLRTLGSGSSGQAVNSTNNVEIEDDGGEDEELDIPPELESLLGTLLEKLSDPETIVRWSTSKALGRITQRLPNYMHMEIAEAILEAMEEPTVESLENQMQRDWSSVDDTTWHGACLSLAELARRGLLSPDLLPKTIDKIILALQFEQKRGSRVIGSNVRDAACFCLWSFARAYSPQNFEPFKDKISTSLIVCALFDRELQVRRASSAAFQELVGRLGIFDHGIKLVGLVDYFSVGNINRSYLKVALEVAQLPEYQDSLVNYLTQVGSIHWDNEIRALSSALLNKVVQLNPDEILEFSLPKLVSYIKPPRLPWIYHGALLSSSSLLNGWIKVKLGGDYQLTDKLTSNLNFTFEEVTKIVTNLPASDFTDFGTHQILEGACQFIENLSACQWPTPSSQNLLWLQIIHLGLERSEERNRTSALKALNKLTLAYPLTQDLLKLFQDKLNLVINGNLDGYLEAFLLSFGEIKFWEGLILMELPGIIKNLEFITKGEKFIIEFRRGAFVSLNKLFLQLIESENFELIGQWDSYPEILIECLNDYSIDSRGDVGSWLRQEAFIGSKNLINYFNSTKNPSDHYKSYISPLVGNILQQSVEKIDRIRHLAGDLLFEFVNSTLEFEGKQDIQKFFNDNEEIEWTSPKQLFPLVMPLLRSKCLMPFMLQGLVVSTGTNMENLSLSAIEAFIAILFEMELESEDESEVTRLELVNLLVKFIKDKGRLVGPSLQTLHPILESGAFNDESTNVHKLFNNLLDEVFEILKTCSDYAKLQQLSNICGDLTFEVLEFKNLCKKVWRINLRLLTHRFPKIRVYTSERLFNSYQVSVAPDELEEFHEKIGSLLLDQDFQLPLAKL</sequence>
<dbReference type="Pfam" id="PF23579">
    <property type="entry name" value="ARM_TBCD"/>
    <property type="match status" value="1"/>
</dbReference>
<dbReference type="SUPFAM" id="SSF48371">
    <property type="entry name" value="ARM repeat"/>
    <property type="match status" value="1"/>
</dbReference>
<accession>A0A137NUI9</accession>
<dbReference type="InterPro" id="IPR022577">
    <property type="entry name" value="TBCD_C"/>
</dbReference>
<proteinExistence type="predicted"/>
<organism evidence="5 6">
    <name type="scientific">Conidiobolus coronatus (strain ATCC 28846 / CBS 209.66 / NRRL 28638)</name>
    <name type="common">Delacroixia coronata</name>
    <dbReference type="NCBI Taxonomy" id="796925"/>
    <lineage>
        <taxon>Eukaryota</taxon>
        <taxon>Fungi</taxon>
        <taxon>Fungi incertae sedis</taxon>
        <taxon>Zoopagomycota</taxon>
        <taxon>Entomophthoromycotina</taxon>
        <taxon>Entomophthoromycetes</taxon>
        <taxon>Entomophthorales</taxon>
        <taxon>Ancylistaceae</taxon>
        <taxon>Conidiobolus</taxon>
    </lineage>
</organism>